<feature type="domain" description="RRM" evidence="4">
    <location>
        <begin position="74"/>
        <end position="147"/>
    </location>
</feature>
<evidence type="ECO:0000313" key="6">
    <source>
        <dbReference type="RefSeq" id="XP_003748583.1"/>
    </source>
</evidence>
<dbReference type="InterPro" id="IPR050907">
    <property type="entry name" value="SRSF"/>
</dbReference>
<dbReference type="PROSITE" id="PS50102">
    <property type="entry name" value="RRM"/>
    <property type="match status" value="1"/>
</dbReference>
<dbReference type="InterPro" id="IPR000504">
    <property type="entry name" value="RRM_dom"/>
</dbReference>
<dbReference type="InterPro" id="IPR012677">
    <property type="entry name" value="Nucleotide-bd_a/b_plait_sf"/>
</dbReference>
<sequence>MAPIEERRFGFRIEIPSRAKASRRLRKVESRVYVAASLSRELGLTLLDCLSPGARVEGGQGSAVSYDRSRDQSNRIFVGGLTDGIVKEDLEREFSKYGKLNHVWVAQNPPGFAFIEFDDERDASEACNEMNGANVNGCTLRVEPSRGRRSGGRGGPRGGRGGGGGGGGGFRGGRGGFGGSRGGGYRGGRDSYGDRSRRGGYGGGGNNGGRDFGRRDGGGRRDNERRYRSRSPVSQR</sequence>
<dbReference type="InterPro" id="IPR035979">
    <property type="entry name" value="RBD_domain_sf"/>
</dbReference>
<feature type="compositionally biased region" description="Basic and acidic residues" evidence="3">
    <location>
        <begin position="187"/>
        <end position="197"/>
    </location>
</feature>
<evidence type="ECO:0000256" key="3">
    <source>
        <dbReference type="SAM" id="MobiDB-lite"/>
    </source>
</evidence>
<feature type="compositionally biased region" description="Basic and acidic residues" evidence="3">
    <location>
        <begin position="211"/>
        <end position="226"/>
    </location>
</feature>
<feature type="compositionally biased region" description="Gly residues" evidence="3">
    <location>
        <begin position="199"/>
        <end position="210"/>
    </location>
</feature>
<name>A0AAJ6W0R8_9ACAR</name>
<accession>A0AAJ6W0R8</accession>
<protein>
    <submittedName>
        <fullName evidence="6">RNA-binding protein Rsf1-like</fullName>
    </submittedName>
</protein>
<dbReference type="SUPFAM" id="SSF54928">
    <property type="entry name" value="RNA-binding domain, RBD"/>
    <property type="match status" value="1"/>
</dbReference>
<feature type="region of interest" description="Disordered" evidence="3">
    <location>
        <begin position="135"/>
        <end position="236"/>
    </location>
</feature>
<evidence type="ECO:0000259" key="4">
    <source>
        <dbReference type="PROSITE" id="PS50102"/>
    </source>
</evidence>
<gene>
    <name evidence="6" type="primary">LOC100904296</name>
</gene>
<evidence type="ECO:0000256" key="2">
    <source>
        <dbReference type="PROSITE-ProRule" id="PRU00176"/>
    </source>
</evidence>
<dbReference type="RefSeq" id="XP_003748583.1">
    <property type="nucleotide sequence ID" value="XM_003748535.1"/>
</dbReference>
<organism evidence="5 6">
    <name type="scientific">Galendromus occidentalis</name>
    <name type="common">western predatory mite</name>
    <dbReference type="NCBI Taxonomy" id="34638"/>
    <lineage>
        <taxon>Eukaryota</taxon>
        <taxon>Metazoa</taxon>
        <taxon>Ecdysozoa</taxon>
        <taxon>Arthropoda</taxon>
        <taxon>Chelicerata</taxon>
        <taxon>Arachnida</taxon>
        <taxon>Acari</taxon>
        <taxon>Parasitiformes</taxon>
        <taxon>Mesostigmata</taxon>
        <taxon>Gamasina</taxon>
        <taxon>Phytoseioidea</taxon>
        <taxon>Phytoseiidae</taxon>
        <taxon>Typhlodrominae</taxon>
        <taxon>Galendromus</taxon>
    </lineage>
</organism>
<dbReference type="Proteomes" id="UP000694867">
    <property type="component" value="Unplaced"/>
</dbReference>
<keyword evidence="1 2" id="KW-0694">RNA-binding</keyword>
<dbReference type="KEGG" id="goe:100904296"/>
<dbReference type="GeneID" id="100904296"/>
<dbReference type="GO" id="GO:0003723">
    <property type="term" value="F:RNA binding"/>
    <property type="evidence" value="ECO:0007669"/>
    <property type="project" value="UniProtKB-UniRule"/>
</dbReference>
<proteinExistence type="predicted"/>
<keyword evidence="5" id="KW-1185">Reference proteome</keyword>
<reference evidence="6" key="1">
    <citation type="submission" date="2025-08" db="UniProtKB">
        <authorList>
            <consortium name="RefSeq"/>
        </authorList>
    </citation>
    <scope>IDENTIFICATION</scope>
</reference>
<evidence type="ECO:0000256" key="1">
    <source>
        <dbReference type="ARBA" id="ARBA00022884"/>
    </source>
</evidence>
<dbReference type="SMART" id="SM00360">
    <property type="entry name" value="RRM"/>
    <property type="match status" value="1"/>
</dbReference>
<dbReference type="PANTHER" id="PTHR23147">
    <property type="entry name" value="SERINE/ARGININE RICH SPLICING FACTOR"/>
    <property type="match status" value="1"/>
</dbReference>
<dbReference type="AlphaFoldDB" id="A0AAJ6W0R8"/>
<feature type="compositionally biased region" description="Gly residues" evidence="3">
    <location>
        <begin position="152"/>
        <end position="186"/>
    </location>
</feature>
<evidence type="ECO:0000313" key="5">
    <source>
        <dbReference type="Proteomes" id="UP000694867"/>
    </source>
</evidence>
<dbReference type="Pfam" id="PF00076">
    <property type="entry name" value="RRM_1"/>
    <property type="match status" value="1"/>
</dbReference>
<dbReference type="Gene3D" id="3.30.70.330">
    <property type="match status" value="1"/>
</dbReference>